<feature type="transmembrane region" description="Helical" evidence="1">
    <location>
        <begin position="331"/>
        <end position="355"/>
    </location>
</feature>
<protein>
    <recommendedName>
        <fullName evidence="2">GPR180/TMEM145 transmembrane domain-containing protein</fullName>
    </recommendedName>
</protein>
<reference evidence="3" key="1">
    <citation type="submission" date="2021-12" db="EMBL/GenBank/DDBJ databases">
        <title>Prjna785345.</title>
        <authorList>
            <person name="Rujirawat T."/>
            <person name="Krajaejun T."/>
        </authorList>
    </citation>
    <scope>NUCLEOTIDE SEQUENCE</scope>
    <source>
        <strain evidence="3">Pi057C3</strain>
    </source>
</reference>
<feature type="transmembrane region" description="Helical" evidence="1">
    <location>
        <begin position="367"/>
        <end position="388"/>
    </location>
</feature>
<keyword evidence="1" id="KW-1133">Transmembrane helix</keyword>
<evidence type="ECO:0000313" key="3">
    <source>
        <dbReference type="EMBL" id="KAJ0404723.1"/>
    </source>
</evidence>
<feature type="transmembrane region" description="Helical" evidence="1">
    <location>
        <begin position="400"/>
        <end position="421"/>
    </location>
</feature>
<proteinExistence type="predicted"/>
<keyword evidence="1" id="KW-0812">Transmembrane</keyword>
<dbReference type="Pfam" id="PF10192">
    <property type="entry name" value="GPR180-TMEM145_TM"/>
    <property type="match status" value="1"/>
</dbReference>
<feature type="transmembrane region" description="Helical" evidence="1">
    <location>
        <begin position="298"/>
        <end position="319"/>
    </location>
</feature>
<keyword evidence="1" id="KW-0472">Membrane</keyword>
<evidence type="ECO:0000256" key="1">
    <source>
        <dbReference type="SAM" id="Phobius"/>
    </source>
</evidence>
<dbReference type="PANTHER" id="PTHR23252:SF24">
    <property type="entry name" value="TRANSMEMBRANE PROTEIN 145"/>
    <property type="match status" value="1"/>
</dbReference>
<sequence length="455" mass="50999">MPLFPRRRVVVAGATIVLSLAGLFGLANAAIFSGFTVGRQFQYIGKFCFTWKPTLQEVAGRITGEIQSDVDGLQLAIYDDEALFWNFITKDPACDCACKLSPQHTKMVYNVSATSDLAIPFTFDFTVHEHLRPRFWYVALARCVPGGDAYEPSFAQITEANFKKYYFSAWYEVHMTQDDGSELPVQQRGMPTLFAVMMVLSIGVALVQTVAARGLRQSESFHPIMKLLTLVVMFFAGANTLMFLHFYLFQFNGIGVPLFEYSAKIVQVFVRVGTILLAMLVAKGWTINSVALEGQEKMSCLMISILALYLSMAMWYLVWMDPASTLYIYDSWPGVGICALQLGVLAWFATTLLETRAYEEAASKRRFFLQMGALFAVYIIALPIIVLIASVLSPWVREKIVTGVSTSIDLCIYSALIFLLWPSRAPRYFERLYSVSSSAEKATLRDQSSLPTEEL</sequence>
<keyword evidence="4" id="KW-1185">Reference proteome</keyword>
<feature type="transmembrane region" description="Helical" evidence="1">
    <location>
        <begin position="193"/>
        <end position="215"/>
    </location>
</feature>
<evidence type="ECO:0000313" key="4">
    <source>
        <dbReference type="Proteomes" id="UP001209570"/>
    </source>
</evidence>
<dbReference type="InterPro" id="IPR019336">
    <property type="entry name" value="GPR180/TMEM145_TM"/>
</dbReference>
<feature type="transmembrane region" description="Helical" evidence="1">
    <location>
        <begin position="268"/>
        <end position="286"/>
    </location>
</feature>
<dbReference type="PANTHER" id="PTHR23252">
    <property type="entry name" value="INTIMAL THICKNESS RECEPTOR-RELATED"/>
    <property type="match status" value="1"/>
</dbReference>
<accession>A0AAD5LP46</accession>
<dbReference type="InterPro" id="IPR047831">
    <property type="entry name" value="GPR180/TMEM145"/>
</dbReference>
<feature type="transmembrane region" description="Helical" evidence="1">
    <location>
        <begin position="227"/>
        <end position="248"/>
    </location>
</feature>
<dbReference type="AlphaFoldDB" id="A0AAD5LP46"/>
<dbReference type="GO" id="GO:0019236">
    <property type="term" value="P:response to pheromone"/>
    <property type="evidence" value="ECO:0007669"/>
    <property type="project" value="InterPro"/>
</dbReference>
<dbReference type="Proteomes" id="UP001209570">
    <property type="component" value="Unassembled WGS sequence"/>
</dbReference>
<dbReference type="GO" id="GO:0007186">
    <property type="term" value="P:G protein-coupled receptor signaling pathway"/>
    <property type="evidence" value="ECO:0007669"/>
    <property type="project" value="InterPro"/>
</dbReference>
<evidence type="ECO:0000259" key="2">
    <source>
        <dbReference type="Pfam" id="PF10192"/>
    </source>
</evidence>
<feature type="domain" description="GPR180/TMEM145 transmembrane" evidence="2">
    <location>
        <begin position="204"/>
        <end position="413"/>
    </location>
</feature>
<name>A0AAD5LP46_PYTIN</name>
<comment type="caution">
    <text evidence="3">The sequence shown here is derived from an EMBL/GenBank/DDBJ whole genome shotgun (WGS) entry which is preliminary data.</text>
</comment>
<gene>
    <name evidence="3" type="ORF">P43SY_006293</name>
</gene>
<organism evidence="3 4">
    <name type="scientific">Pythium insidiosum</name>
    <name type="common">Pythiosis disease agent</name>
    <dbReference type="NCBI Taxonomy" id="114742"/>
    <lineage>
        <taxon>Eukaryota</taxon>
        <taxon>Sar</taxon>
        <taxon>Stramenopiles</taxon>
        <taxon>Oomycota</taxon>
        <taxon>Peronosporomycetes</taxon>
        <taxon>Pythiales</taxon>
        <taxon>Pythiaceae</taxon>
        <taxon>Pythium</taxon>
    </lineage>
</organism>
<dbReference type="EMBL" id="JAKCXM010000058">
    <property type="protein sequence ID" value="KAJ0404723.1"/>
    <property type="molecule type" value="Genomic_DNA"/>
</dbReference>